<feature type="compositionally biased region" description="Polar residues" evidence="1">
    <location>
        <begin position="1"/>
        <end position="19"/>
    </location>
</feature>
<dbReference type="SUPFAM" id="SSF81606">
    <property type="entry name" value="PP2C-like"/>
    <property type="match status" value="1"/>
</dbReference>
<feature type="domain" description="PPM-type phosphatase" evidence="2">
    <location>
        <begin position="182"/>
        <end position="435"/>
    </location>
</feature>
<accession>A0ABT0PDT0</accession>
<evidence type="ECO:0000256" key="1">
    <source>
        <dbReference type="SAM" id="MobiDB-lite"/>
    </source>
</evidence>
<protein>
    <submittedName>
        <fullName evidence="3">Protein phosphatase 2C domain-containing protein</fullName>
    </submittedName>
</protein>
<keyword evidence="4" id="KW-1185">Reference proteome</keyword>
<organism evidence="3 4">
    <name type="scientific">Parendozoicomonas callyspongiae</name>
    <dbReference type="NCBI Taxonomy" id="2942213"/>
    <lineage>
        <taxon>Bacteria</taxon>
        <taxon>Pseudomonadati</taxon>
        <taxon>Pseudomonadota</taxon>
        <taxon>Gammaproteobacteria</taxon>
        <taxon>Oceanospirillales</taxon>
        <taxon>Endozoicomonadaceae</taxon>
        <taxon>Parendozoicomonas</taxon>
    </lineage>
</organism>
<feature type="region of interest" description="Disordered" evidence="1">
    <location>
        <begin position="1"/>
        <end position="33"/>
    </location>
</feature>
<dbReference type="InterPro" id="IPR001932">
    <property type="entry name" value="PPM-type_phosphatase-like_dom"/>
</dbReference>
<dbReference type="PROSITE" id="PS51746">
    <property type="entry name" value="PPM_2"/>
    <property type="match status" value="1"/>
</dbReference>
<name>A0ABT0PDT0_9GAMM</name>
<evidence type="ECO:0000259" key="2">
    <source>
        <dbReference type="PROSITE" id="PS51746"/>
    </source>
</evidence>
<reference evidence="3 4" key="1">
    <citation type="submission" date="2022-05" db="EMBL/GenBank/DDBJ databases">
        <authorList>
            <person name="Park J.-S."/>
        </authorList>
    </citation>
    <scope>NUCLEOTIDE SEQUENCE [LARGE SCALE GENOMIC DNA]</scope>
    <source>
        <strain evidence="3 4">2012CJ34-2</strain>
    </source>
</reference>
<dbReference type="EMBL" id="JAMFLX010000005">
    <property type="protein sequence ID" value="MCL6269421.1"/>
    <property type="molecule type" value="Genomic_DNA"/>
</dbReference>
<dbReference type="InterPro" id="IPR015655">
    <property type="entry name" value="PP2C"/>
</dbReference>
<sequence>MYPEPVSTTPPSIAGNSPKPSLECTEEDKGTKQVVEEVPPTVSIQSDEPLLPPEPVIYPGMSINMKTVSLADIQKEGPRYVDWIRVPTTFATSDPITPELLDHLDYQVVGSDEKVRDKLRRASESASSESRIVKATVQECFNRKCEKKLDDLLDRSEGLTTASISGPWGGCFVLQNSKGHMTQDEFTIGGIAEKKKEEDTVPPNIGLFDGHGLQGEMVAKMASLLLVNQIQQRMKTYADGVGNTDTVIWNAHKNGFTDSDRLVNHFQTGGSTATLSSFYGQDLWTAQAGDSHQLLIKPDGTYKGLTEQASPGKIKYLKQIERRGGRLNSTKRRIKNPDAKTLAMAKSIGDHNYQGCSNPRPKIVVTRKPDGGWNNHYLLLGSDGFWKVTSDKGACAALKKLHQKKYSASKITRILALAARASGSHDDISVALADLNYLATRTKSVPVDLLPASPVGTLGKKRVSSSSSGKNKACVK</sequence>
<dbReference type="Gene3D" id="3.60.40.10">
    <property type="entry name" value="PPM-type phosphatase domain"/>
    <property type="match status" value="1"/>
</dbReference>
<dbReference type="CDD" id="cd00143">
    <property type="entry name" value="PP2Cc"/>
    <property type="match status" value="1"/>
</dbReference>
<dbReference type="InterPro" id="IPR036457">
    <property type="entry name" value="PPM-type-like_dom_sf"/>
</dbReference>
<gene>
    <name evidence="3" type="ORF">M3P05_05610</name>
</gene>
<comment type="caution">
    <text evidence="3">The sequence shown here is derived from an EMBL/GenBank/DDBJ whole genome shotgun (WGS) entry which is preliminary data.</text>
</comment>
<proteinExistence type="predicted"/>
<evidence type="ECO:0000313" key="3">
    <source>
        <dbReference type="EMBL" id="MCL6269421.1"/>
    </source>
</evidence>
<dbReference type="Proteomes" id="UP001203338">
    <property type="component" value="Unassembled WGS sequence"/>
</dbReference>
<evidence type="ECO:0000313" key="4">
    <source>
        <dbReference type="Proteomes" id="UP001203338"/>
    </source>
</evidence>
<dbReference type="Pfam" id="PF00481">
    <property type="entry name" value="PP2C"/>
    <property type="match status" value="1"/>
</dbReference>
<dbReference type="SMART" id="SM00332">
    <property type="entry name" value="PP2Cc"/>
    <property type="match status" value="1"/>
</dbReference>
<dbReference type="PANTHER" id="PTHR47992">
    <property type="entry name" value="PROTEIN PHOSPHATASE"/>
    <property type="match status" value="1"/>
</dbReference>
<dbReference type="RefSeq" id="WP_249698433.1">
    <property type="nucleotide sequence ID" value="NZ_JAMFLX010000005.1"/>
</dbReference>